<feature type="compositionally biased region" description="Basic and acidic residues" evidence="1">
    <location>
        <begin position="77"/>
        <end position="88"/>
    </location>
</feature>
<dbReference type="PATRIC" id="fig|1538.10.peg.3713"/>
<evidence type="ECO:0000256" key="1">
    <source>
        <dbReference type="SAM" id="MobiDB-lite"/>
    </source>
</evidence>
<dbReference type="NCBIfam" id="TIGR02830">
    <property type="entry name" value="spore_III_AG"/>
    <property type="match status" value="1"/>
</dbReference>
<keyword evidence="2" id="KW-0472">Membrane</keyword>
<gene>
    <name evidence="3" type="ORF">WY13_03635</name>
</gene>
<dbReference type="InterPro" id="IPR014195">
    <property type="entry name" value="Spore_III_AG"/>
</dbReference>
<dbReference type="RefSeq" id="WP_063556888.1">
    <property type="nucleotide sequence ID" value="NZ_LITT01000062.1"/>
</dbReference>
<reference evidence="3 4" key="1">
    <citation type="journal article" date="2015" name="Biotechnol. Bioeng.">
        <title>Genome sequence and phenotypic characterization of Caulobacter segnis.</title>
        <authorList>
            <person name="Patel S."/>
            <person name="Fletcher B."/>
            <person name="Scott D.C."/>
            <person name="Ely B."/>
        </authorList>
    </citation>
    <scope>NUCLEOTIDE SEQUENCE [LARGE SCALE GENOMIC DNA]</scope>
    <source>
        <strain evidence="3 4">ERI-2</strain>
    </source>
</reference>
<feature type="transmembrane region" description="Helical" evidence="2">
    <location>
        <begin position="23"/>
        <end position="43"/>
    </location>
</feature>
<feature type="region of interest" description="Disordered" evidence="1">
    <location>
        <begin position="117"/>
        <end position="147"/>
    </location>
</feature>
<comment type="caution">
    <text evidence="3">The sequence shown here is derived from an EMBL/GenBank/DDBJ whole genome shotgun (WGS) entry which is preliminary data.</text>
</comment>
<protein>
    <submittedName>
        <fullName evidence="3">Stage III sporulation protein AF (Spore_III_AF)</fullName>
    </submittedName>
</protein>
<evidence type="ECO:0000256" key="2">
    <source>
        <dbReference type="SAM" id="Phobius"/>
    </source>
</evidence>
<feature type="region of interest" description="Disordered" evidence="1">
    <location>
        <begin position="53"/>
        <end position="88"/>
    </location>
</feature>
<keyword evidence="2" id="KW-0812">Transmembrane</keyword>
<name>A0A168LJC6_9CLOT</name>
<dbReference type="Proteomes" id="UP000077407">
    <property type="component" value="Unassembled WGS sequence"/>
</dbReference>
<feature type="compositionally biased region" description="Polar residues" evidence="1">
    <location>
        <begin position="53"/>
        <end position="76"/>
    </location>
</feature>
<evidence type="ECO:0000313" key="4">
    <source>
        <dbReference type="Proteomes" id="UP000077407"/>
    </source>
</evidence>
<sequence>MNLKKWLKELFNNKKVSNDKKNIFNLAVLFLIGVLIIVTISFFKSYNNEGSVNTSKNLNDGSSNSNKQQGSTSPEQSKTEDYEKSMQEDLKNTLEKMDGVGKVEVMISFESGEESVPAVNITDSTNNTEEKDTEGGTRNTTQKNNGSTVVVTNDGSKSQPLIVKTYNPKVSGVCVVAEGAENKITELRISKAITDLFGISEDKVNVYPMKK</sequence>
<organism evidence="3 4">
    <name type="scientific">Clostridium ljungdahlii</name>
    <dbReference type="NCBI Taxonomy" id="1538"/>
    <lineage>
        <taxon>Bacteria</taxon>
        <taxon>Bacillati</taxon>
        <taxon>Bacillota</taxon>
        <taxon>Clostridia</taxon>
        <taxon>Eubacteriales</taxon>
        <taxon>Clostridiaceae</taxon>
        <taxon>Clostridium</taxon>
    </lineage>
</organism>
<dbReference type="EMBL" id="LITT01000062">
    <property type="protein sequence ID" value="OAA83307.1"/>
    <property type="molecule type" value="Genomic_DNA"/>
</dbReference>
<evidence type="ECO:0000313" key="3">
    <source>
        <dbReference type="EMBL" id="OAA83307.1"/>
    </source>
</evidence>
<dbReference type="OrthoDB" id="1634070at2"/>
<proteinExistence type="predicted"/>
<accession>A0A168LJC6</accession>
<dbReference type="AlphaFoldDB" id="A0A168LJC6"/>
<feature type="compositionally biased region" description="Polar residues" evidence="1">
    <location>
        <begin position="136"/>
        <end position="147"/>
    </location>
</feature>
<keyword evidence="2" id="KW-1133">Transmembrane helix</keyword>